<protein>
    <recommendedName>
        <fullName evidence="3">UPF0319 protein ABT57_13170</fullName>
    </recommendedName>
</protein>
<keyword evidence="2 3" id="KW-0732">Signal</keyword>
<comment type="similarity">
    <text evidence="1 3">Belongs to the UPF0319 family.</text>
</comment>
<dbReference type="EMBL" id="LDOU01000013">
    <property type="protein sequence ID" value="KLV08754.1"/>
    <property type="molecule type" value="Genomic_DNA"/>
</dbReference>
<accession>A0A0J1HAT8</accession>
<evidence type="ECO:0000313" key="5">
    <source>
        <dbReference type="Proteomes" id="UP000035909"/>
    </source>
</evidence>
<keyword evidence="5" id="KW-1185">Reference proteome</keyword>
<dbReference type="OrthoDB" id="7058190at2"/>
<evidence type="ECO:0000256" key="3">
    <source>
        <dbReference type="HAMAP-Rule" id="MF_00789"/>
    </source>
</evidence>
<dbReference type="RefSeq" id="WP_047885680.1">
    <property type="nucleotide sequence ID" value="NZ_CP071325.1"/>
</dbReference>
<evidence type="ECO:0000256" key="1">
    <source>
        <dbReference type="ARBA" id="ARBA00008490"/>
    </source>
</evidence>
<dbReference type="Proteomes" id="UP000035909">
    <property type="component" value="Unassembled WGS sequence"/>
</dbReference>
<dbReference type="AlphaFoldDB" id="A0A0J1HAT8"/>
<evidence type="ECO:0000256" key="2">
    <source>
        <dbReference type="ARBA" id="ARBA00022729"/>
    </source>
</evidence>
<dbReference type="HAMAP" id="MF_00789">
    <property type="entry name" value="UPF0319"/>
    <property type="match status" value="1"/>
</dbReference>
<proteinExistence type="inferred from homology"/>
<name>A0A0J1HAT8_9GAMM</name>
<dbReference type="PANTHER" id="PTHR38108:SF1">
    <property type="entry name" value="UPF0319 PROTEIN YCCT"/>
    <property type="match status" value="1"/>
</dbReference>
<feature type="signal peptide" evidence="3">
    <location>
        <begin position="1"/>
        <end position="21"/>
    </location>
</feature>
<dbReference type="PATRIC" id="fig|320778.3.peg.2871"/>
<organism evidence="4 5">
    <name type="scientific">Photobacterium ganghwense</name>
    <dbReference type="NCBI Taxonomy" id="320778"/>
    <lineage>
        <taxon>Bacteria</taxon>
        <taxon>Pseudomonadati</taxon>
        <taxon>Pseudomonadota</taxon>
        <taxon>Gammaproteobacteria</taxon>
        <taxon>Vibrionales</taxon>
        <taxon>Vibrionaceae</taxon>
        <taxon>Photobacterium</taxon>
    </lineage>
</organism>
<sequence precursor="true">MKLRTALLAITACGLSFSSLADVKLAMPYQAETILVNGVKNNGDKSLTLPNGVNQIAFKFKDSLRENGDDHLFTSDVIVVKFDASDANINLELPKIRSGQEARKFNQEPTFNLVDASGTKVDFTQDKLLKKGLQFGRNYEAEIVAYNQSGQAAAIAPIAAISTAQAVTTLPANAAPQGQNVAENMLMYWYAQADEQTRARFKAAISQ</sequence>
<gene>
    <name evidence="4" type="ORF">ABT57_13170</name>
</gene>
<dbReference type="PANTHER" id="PTHR38108">
    <property type="entry name" value="UPF0319 PROTEIN YCCT"/>
    <property type="match status" value="1"/>
</dbReference>
<evidence type="ECO:0000313" key="4">
    <source>
        <dbReference type="EMBL" id="KLV08754.1"/>
    </source>
</evidence>
<dbReference type="Pfam" id="PF09829">
    <property type="entry name" value="DUF2057"/>
    <property type="match status" value="1"/>
</dbReference>
<comment type="caution">
    <text evidence="4">The sequence shown here is derived from an EMBL/GenBank/DDBJ whole genome shotgun (WGS) entry which is preliminary data.</text>
</comment>
<dbReference type="InterPro" id="IPR018635">
    <property type="entry name" value="UPF0319"/>
</dbReference>
<feature type="chain" id="PRO_5008989478" description="UPF0319 protein ABT57_13170" evidence="3">
    <location>
        <begin position="22"/>
        <end position="207"/>
    </location>
</feature>
<reference evidence="4 5" key="1">
    <citation type="submission" date="2015-05" db="EMBL/GenBank/DDBJ databases">
        <title>Photobacterium galathea sp. nov.</title>
        <authorList>
            <person name="Machado H."/>
            <person name="Gram L."/>
        </authorList>
    </citation>
    <scope>NUCLEOTIDE SEQUENCE [LARGE SCALE GENOMIC DNA]</scope>
    <source>
        <strain evidence="4 5">DSM 22954</strain>
    </source>
</reference>
<dbReference type="STRING" id="320778.ABT57_13170"/>